<feature type="domain" description="OTU" evidence="2">
    <location>
        <begin position="156"/>
        <end position="293"/>
    </location>
</feature>
<accession>A0A9W2Z7H4</accession>
<gene>
    <name evidence="4" type="primary">LOC106067608</name>
</gene>
<feature type="compositionally biased region" description="Basic residues" evidence="1">
    <location>
        <begin position="1"/>
        <end position="18"/>
    </location>
</feature>
<dbReference type="GO" id="GO:0016579">
    <property type="term" value="P:protein deubiquitination"/>
    <property type="evidence" value="ECO:0007669"/>
    <property type="project" value="TreeGrafter"/>
</dbReference>
<evidence type="ECO:0000256" key="1">
    <source>
        <dbReference type="SAM" id="MobiDB-lite"/>
    </source>
</evidence>
<dbReference type="SUPFAM" id="SSF54001">
    <property type="entry name" value="Cysteine proteinases"/>
    <property type="match status" value="1"/>
</dbReference>
<dbReference type="AlphaFoldDB" id="A0A9W2Z7H4"/>
<dbReference type="PROSITE" id="PS50802">
    <property type="entry name" value="OTU"/>
    <property type="match status" value="1"/>
</dbReference>
<dbReference type="PANTHER" id="PTHR12419">
    <property type="entry name" value="OTU DOMAIN CONTAINING PROTEIN"/>
    <property type="match status" value="1"/>
</dbReference>
<dbReference type="InterPro" id="IPR003323">
    <property type="entry name" value="OTU_dom"/>
</dbReference>
<dbReference type="Gene3D" id="3.30.40.10">
    <property type="entry name" value="Zinc/RING finger domain, C3HC4 (zinc finger)"/>
    <property type="match status" value="1"/>
</dbReference>
<evidence type="ECO:0000313" key="4">
    <source>
        <dbReference type="RefSeq" id="XP_055870871.1"/>
    </source>
</evidence>
<evidence type="ECO:0000313" key="3">
    <source>
        <dbReference type="Proteomes" id="UP001165740"/>
    </source>
</evidence>
<dbReference type="Pfam" id="PF02338">
    <property type="entry name" value="OTU"/>
    <property type="match status" value="1"/>
</dbReference>
<evidence type="ECO:0000259" key="2">
    <source>
        <dbReference type="PROSITE" id="PS50802"/>
    </source>
</evidence>
<name>A0A9W2Z7H4_BIOGL</name>
<dbReference type="OrthoDB" id="5813749at2759"/>
<keyword evidence="3" id="KW-1185">Reference proteome</keyword>
<dbReference type="GO" id="GO:0004843">
    <property type="term" value="F:cysteine-type deubiquitinase activity"/>
    <property type="evidence" value="ECO:0007669"/>
    <property type="project" value="TreeGrafter"/>
</dbReference>
<dbReference type="InterPro" id="IPR050704">
    <property type="entry name" value="Peptidase_C85-like"/>
</dbReference>
<sequence>MKKGDKRKKKDGQNKKRVPKPESLMRNYLRGTLLFVYRAFGTYLATQPTELNIKIGEYYLSRFALGNSDFIDGETLHGGHGKLRTSYLRHIFLDEDLETFFNLLRKLGLVATSSTVKERSSIPMPETKNDHARCLKTPPKNKEYEVIQYNLGKEARTLSYCEADGNCLFRALATLVHADESKHPYLRRSIVHFIHNYKDYFHPYVEEGDVEKHLENMKKDSYWGTEAELYALATILKTNIYVYTPNASTYRWILLEPLFECDTLVTGFEHTQVCKYLTVCFTKGNHYDSVLPVKDCNCCLAPPRLEGKEESSTLSKGQNVMNVLPQCSCNLKALDSREEPFSCQFKSTFKNEAEDLTSSKRSSEGQQCSVAPPIPVHSFRVEDQAKRSFSDVLFDDIKSFKRTIFEKDCQENELKKEINQWKDRSDWFEAQLDNEQQKAKDKKDRLHKTYVSMSCCSCTHHLDSIERRPYLLDCGHVACGVCSEKSVQEALLCRTCGQICHAQSEKVFEILLNTIMWIEKELLD</sequence>
<dbReference type="Gene3D" id="3.90.70.80">
    <property type="match status" value="1"/>
</dbReference>
<organism evidence="3 4">
    <name type="scientific">Biomphalaria glabrata</name>
    <name type="common">Bloodfluke planorb</name>
    <name type="synonym">Freshwater snail</name>
    <dbReference type="NCBI Taxonomy" id="6526"/>
    <lineage>
        <taxon>Eukaryota</taxon>
        <taxon>Metazoa</taxon>
        <taxon>Spiralia</taxon>
        <taxon>Lophotrochozoa</taxon>
        <taxon>Mollusca</taxon>
        <taxon>Gastropoda</taxon>
        <taxon>Heterobranchia</taxon>
        <taxon>Euthyneura</taxon>
        <taxon>Panpulmonata</taxon>
        <taxon>Hygrophila</taxon>
        <taxon>Lymnaeoidea</taxon>
        <taxon>Planorbidae</taxon>
        <taxon>Biomphalaria</taxon>
    </lineage>
</organism>
<feature type="region of interest" description="Disordered" evidence="1">
    <location>
        <begin position="1"/>
        <end position="21"/>
    </location>
</feature>
<reference evidence="4" key="1">
    <citation type="submission" date="2025-08" db="UniProtKB">
        <authorList>
            <consortium name="RefSeq"/>
        </authorList>
    </citation>
    <scope>IDENTIFICATION</scope>
</reference>
<dbReference type="Proteomes" id="UP001165740">
    <property type="component" value="Chromosome 17"/>
</dbReference>
<dbReference type="CDD" id="cd22744">
    <property type="entry name" value="OTU"/>
    <property type="match status" value="1"/>
</dbReference>
<protein>
    <submittedName>
        <fullName evidence="4">Uncharacterized protein LOC106067608</fullName>
    </submittedName>
</protein>
<dbReference type="InterPro" id="IPR038765">
    <property type="entry name" value="Papain-like_cys_pep_sf"/>
</dbReference>
<dbReference type="InterPro" id="IPR013083">
    <property type="entry name" value="Znf_RING/FYVE/PHD"/>
</dbReference>
<dbReference type="GeneID" id="106067608"/>
<dbReference type="RefSeq" id="XP_055870871.1">
    <property type="nucleotide sequence ID" value="XM_056014896.1"/>
</dbReference>
<proteinExistence type="predicted"/>